<evidence type="ECO:0000256" key="6">
    <source>
        <dbReference type="SAM" id="MobiDB-lite"/>
    </source>
</evidence>
<feature type="compositionally biased region" description="Basic and acidic residues" evidence="6">
    <location>
        <begin position="96"/>
        <end position="119"/>
    </location>
</feature>
<evidence type="ECO:0000259" key="8">
    <source>
        <dbReference type="PROSITE" id="PS01031"/>
    </source>
</evidence>
<accession>A0A7N0RII2</accession>
<evidence type="ECO:0000256" key="5">
    <source>
        <dbReference type="RuleBase" id="RU003616"/>
    </source>
</evidence>
<protein>
    <recommendedName>
        <fullName evidence="8">SHSP domain-containing protein</fullName>
    </recommendedName>
</protein>
<dbReference type="Proteomes" id="UP000594263">
    <property type="component" value="Unplaced"/>
</dbReference>
<keyword evidence="3" id="KW-0611">Plant defense</keyword>
<proteinExistence type="inferred from homology"/>
<dbReference type="GO" id="GO:0005886">
    <property type="term" value="C:plasma membrane"/>
    <property type="evidence" value="ECO:0007669"/>
    <property type="project" value="UniProtKB-SubCell"/>
</dbReference>
<dbReference type="InterPro" id="IPR002068">
    <property type="entry name" value="A-crystallin/Hsp20_dom"/>
</dbReference>
<feature type="domain" description="SHSP" evidence="8">
    <location>
        <begin position="7"/>
        <end position="111"/>
    </location>
</feature>
<dbReference type="AlphaFoldDB" id="A0A7N0RII2"/>
<dbReference type="PANTHER" id="PTHR43670:SF73">
    <property type="entry name" value="INACTIVE PROTEIN RESTRICTED TEV MOVEMENT 2-LIKE"/>
    <property type="match status" value="1"/>
</dbReference>
<feature type="transmembrane region" description="Helical" evidence="7">
    <location>
        <begin position="135"/>
        <end position="154"/>
    </location>
</feature>
<dbReference type="InterPro" id="IPR008978">
    <property type="entry name" value="HSP20-like_chaperone"/>
</dbReference>
<dbReference type="SUPFAM" id="SSF49764">
    <property type="entry name" value="HSP20-like chaperones"/>
    <property type="match status" value="1"/>
</dbReference>
<reference evidence="9" key="1">
    <citation type="submission" date="2021-01" db="UniProtKB">
        <authorList>
            <consortium name="EnsemblPlants"/>
        </authorList>
    </citation>
    <scope>IDENTIFICATION</scope>
</reference>
<evidence type="ECO:0000256" key="7">
    <source>
        <dbReference type="SAM" id="Phobius"/>
    </source>
</evidence>
<dbReference type="PROSITE" id="PS01031">
    <property type="entry name" value="SHSP"/>
    <property type="match status" value="1"/>
</dbReference>
<evidence type="ECO:0000313" key="10">
    <source>
        <dbReference type="Proteomes" id="UP000594263"/>
    </source>
</evidence>
<comment type="subcellular location">
    <subcellularLocation>
        <location evidence="1">Cell membrane</location>
        <topology evidence="1">Single-pass membrane protein</topology>
    </subcellularLocation>
</comment>
<keyword evidence="2" id="KW-1003">Cell membrane</keyword>
<feature type="region of interest" description="Disordered" evidence="6">
    <location>
        <begin position="91"/>
        <end position="119"/>
    </location>
</feature>
<keyword evidence="7" id="KW-1133">Transmembrane helix</keyword>
<organism evidence="9 10">
    <name type="scientific">Kalanchoe fedtschenkoi</name>
    <name type="common">Lavender scallops</name>
    <name type="synonym">South American air plant</name>
    <dbReference type="NCBI Taxonomy" id="63787"/>
    <lineage>
        <taxon>Eukaryota</taxon>
        <taxon>Viridiplantae</taxon>
        <taxon>Streptophyta</taxon>
        <taxon>Embryophyta</taxon>
        <taxon>Tracheophyta</taxon>
        <taxon>Spermatophyta</taxon>
        <taxon>Magnoliopsida</taxon>
        <taxon>eudicotyledons</taxon>
        <taxon>Gunneridae</taxon>
        <taxon>Pentapetalae</taxon>
        <taxon>Saxifragales</taxon>
        <taxon>Crassulaceae</taxon>
        <taxon>Kalanchoe</taxon>
    </lineage>
</organism>
<keyword evidence="7" id="KW-0472">Membrane</keyword>
<keyword evidence="10" id="KW-1185">Reference proteome</keyword>
<dbReference type="Gene3D" id="2.60.40.790">
    <property type="match status" value="1"/>
</dbReference>
<evidence type="ECO:0000313" key="9">
    <source>
        <dbReference type="EnsemblPlants" id="Kaladp0011s0852.1.v1.1"/>
    </source>
</evidence>
<dbReference type="Gramene" id="Kaladp0011s0852.1.v1.1">
    <property type="protein sequence ID" value="Kaladp0011s0852.1.v1.1"/>
    <property type="gene ID" value="Kaladp0011s0852.v1.1"/>
</dbReference>
<comment type="similarity">
    <text evidence="4 5">Belongs to the small heat shock protein (HSP20) family.</text>
</comment>
<evidence type="ECO:0000256" key="2">
    <source>
        <dbReference type="ARBA" id="ARBA00022475"/>
    </source>
</evidence>
<dbReference type="CDD" id="cd06464">
    <property type="entry name" value="ACD_sHsps-like"/>
    <property type="match status" value="1"/>
</dbReference>
<dbReference type="GO" id="GO:0006952">
    <property type="term" value="P:defense response"/>
    <property type="evidence" value="ECO:0007669"/>
    <property type="project" value="UniProtKB-KW"/>
</dbReference>
<keyword evidence="7" id="KW-0812">Transmembrane</keyword>
<name>A0A7N0RII2_KALFE</name>
<dbReference type="Pfam" id="PF00011">
    <property type="entry name" value="HSP20"/>
    <property type="match status" value="1"/>
</dbReference>
<evidence type="ECO:0000256" key="3">
    <source>
        <dbReference type="ARBA" id="ARBA00022821"/>
    </source>
</evidence>
<dbReference type="OMA" id="QCEISAK"/>
<dbReference type="PANTHER" id="PTHR43670">
    <property type="entry name" value="HEAT SHOCK PROTEIN 26"/>
    <property type="match status" value="1"/>
</dbReference>
<evidence type="ECO:0000256" key="4">
    <source>
        <dbReference type="PROSITE-ProRule" id="PRU00285"/>
    </source>
</evidence>
<dbReference type="GO" id="GO:0034605">
    <property type="term" value="P:cellular response to heat"/>
    <property type="evidence" value="ECO:0007669"/>
    <property type="project" value="TreeGrafter"/>
</dbReference>
<sequence>MGSTQPTAAATEYKDFEPQVDWIDPETANFIVRGFRRDQMRVQVSSGKLRVRGERPLEGNTVSRFTKELPIPADCDVNKITAKFEPGDILQIRLPKRSENGRQDEKPAPEAGRSKPRETLRVAGRLGEELEKRKTAVMFVLVVVGAVVVGYLSGRLNQAV</sequence>
<evidence type="ECO:0000256" key="1">
    <source>
        <dbReference type="ARBA" id="ARBA00004162"/>
    </source>
</evidence>
<dbReference type="EnsemblPlants" id="Kaladp0011s0852.1.v1.1">
    <property type="protein sequence ID" value="Kaladp0011s0852.1.v1.1"/>
    <property type="gene ID" value="Kaladp0011s0852.v1.1"/>
</dbReference>